<dbReference type="PANTHER" id="PTHR43630">
    <property type="entry name" value="POLY-BETA-1,6-N-ACETYL-D-GLUCOSAMINE SYNTHASE"/>
    <property type="match status" value="1"/>
</dbReference>
<dbReference type="EMBL" id="CP034562">
    <property type="protein sequence ID" value="AZQ63599.1"/>
    <property type="molecule type" value="Genomic_DNA"/>
</dbReference>
<keyword evidence="2" id="KW-0328">Glycosyltransferase</keyword>
<evidence type="ECO:0000313" key="6">
    <source>
        <dbReference type="EMBL" id="AZQ63599.1"/>
    </source>
</evidence>
<protein>
    <submittedName>
        <fullName evidence="6">Glycosyltransferase</fullName>
    </submittedName>
</protein>
<dbReference type="OrthoDB" id="9800276at2"/>
<keyword evidence="7" id="KW-1185">Reference proteome</keyword>
<evidence type="ECO:0000256" key="3">
    <source>
        <dbReference type="ARBA" id="ARBA00022679"/>
    </source>
</evidence>
<comment type="similarity">
    <text evidence="1">Belongs to the glycosyltransferase 2 family.</text>
</comment>
<keyword evidence="3 6" id="KW-0808">Transferase</keyword>
<evidence type="ECO:0000256" key="4">
    <source>
        <dbReference type="SAM" id="Phobius"/>
    </source>
</evidence>
<dbReference type="InterPro" id="IPR029044">
    <property type="entry name" value="Nucleotide-diphossugar_trans"/>
</dbReference>
<dbReference type="AlphaFoldDB" id="A0A3Q9FMK5"/>
<dbReference type="Proteomes" id="UP000267268">
    <property type="component" value="Chromosome 1"/>
</dbReference>
<dbReference type="GO" id="GO:0016757">
    <property type="term" value="F:glycosyltransferase activity"/>
    <property type="evidence" value="ECO:0007669"/>
    <property type="project" value="UniProtKB-KW"/>
</dbReference>
<feature type="domain" description="Glycosyltransferase 2-like" evidence="5">
    <location>
        <begin position="6"/>
        <end position="166"/>
    </location>
</feature>
<proteinExistence type="inferred from homology"/>
<keyword evidence="4" id="KW-1133">Transmembrane helix</keyword>
<dbReference type="InterPro" id="IPR001173">
    <property type="entry name" value="Glyco_trans_2-like"/>
</dbReference>
<dbReference type="PANTHER" id="PTHR43630:SF1">
    <property type="entry name" value="POLY-BETA-1,6-N-ACETYL-D-GLUCOSAMINE SYNTHASE"/>
    <property type="match status" value="1"/>
</dbReference>
<evidence type="ECO:0000256" key="1">
    <source>
        <dbReference type="ARBA" id="ARBA00006739"/>
    </source>
</evidence>
<dbReference type="RefSeq" id="WP_126616408.1">
    <property type="nucleotide sequence ID" value="NZ_CP034562.1"/>
</dbReference>
<keyword evidence="4" id="KW-0472">Membrane</keyword>
<dbReference type="SUPFAM" id="SSF53448">
    <property type="entry name" value="Nucleotide-diphospho-sugar transferases"/>
    <property type="match status" value="1"/>
</dbReference>
<feature type="transmembrane region" description="Helical" evidence="4">
    <location>
        <begin position="249"/>
        <end position="274"/>
    </location>
</feature>
<keyword evidence="4" id="KW-0812">Transmembrane</keyword>
<name>A0A3Q9FMK5_9BACT</name>
<reference evidence="6 7" key="1">
    <citation type="submission" date="2018-12" db="EMBL/GenBank/DDBJ databases">
        <title>Flammeovirga pectinis sp. nov., isolated from the gut of the Korean scallop, Patinopecten yessoensis.</title>
        <authorList>
            <person name="Bae J.-W."/>
            <person name="Jeong Y.-S."/>
            <person name="Kang W."/>
        </authorList>
    </citation>
    <scope>NUCLEOTIDE SEQUENCE [LARGE SCALE GENOMIC DNA]</scope>
    <source>
        <strain evidence="6 7">L12M1</strain>
    </source>
</reference>
<dbReference type="KEGG" id="fll:EI427_15620"/>
<evidence type="ECO:0000259" key="5">
    <source>
        <dbReference type="Pfam" id="PF00535"/>
    </source>
</evidence>
<dbReference type="Gene3D" id="3.90.550.10">
    <property type="entry name" value="Spore Coat Polysaccharide Biosynthesis Protein SpsA, Chain A"/>
    <property type="match status" value="1"/>
</dbReference>
<evidence type="ECO:0000313" key="7">
    <source>
        <dbReference type="Proteomes" id="UP000267268"/>
    </source>
</evidence>
<gene>
    <name evidence="6" type="ORF">EI427_15620</name>
</gene>
<sequence length="329" mass="38221">MNQTVSILIAARNEDGTIRQCLESLIKQSVNNNVCIEIIIGNDLSTDLTTEIIRDFEIEYTFIKSFTVPQNKEYKGKVNVLNYISDLASGNYYLFADADVVYPPSWVENMLLSLRNADITTGVTIVEGESLWLNFQRLDWMLALNQIHIFSNFGIPLTAMGNNMGIKSTKFDEVNGFRGIPFSVAEDFALFNAVIKKEGSFNQLFDASVLAKTEGMETYLEWLQQRWRWMQGAKKLSFFLKTLNYLNIIFYPILLILVFFFPIMCAFLLLGYLFKCCYLVYIQKKLKEKVHWRATFLFDFYHCISYCGLLFYGLKTPPIEWKNRVYKPE</sequence>
<feature type="transmembrane region" description="Helical" evidence="4">
    <location>
        <begin position="295"/>
        <end position="314"/>
    </location>
</feature>
<dbReference type="Pfam" id="PF00535">
    <property type="entry name" value="Glycos_transf_2"/>
    <property type="match status" value="1"/>
</dbReference>
<evidence type="ECO:0000256" key="2">
    <source>
        <dbReference type="ARBA" id="ARBA00022676"/>
    </source>
</evidence>
<organism evidence="6 7">
    <name type="scientific">Flammeovirga pectinis</name>
    <dbReference type="NCBI Taxonomy" id="2494373"/>
    <lineage>
        <taxon>Bacteria</taxon>
        <taxon>Pseudomonadati</taxon>
        <taxon>Bacteroidota</taxon>
        <taxon>Cytophagia</taxon>
        <taxon>Cytophagales</taxon>
        <taxon>Flammeovirgaceae</taxon>
        <taxon>Flammeovirga</taxon>
    </lineage>
</organism>
<accession>A0A3Q9FMK5</accession>